<feature type="domain" description="Pyrrolo-quinoline quinone repeat" evidence="1">
    <location>
        <begin position="62"/>
        <end position="125"/>
    </location>
</feature>
<accession>A0A150P970</accession>
<protein>
    <recommendedName>
        <fullName evidence="1">Pyrrolo-quinoline quinone repeat domain-containing protein</fullName>
    </recommendedName>
</protein>
<dbReference type="AlphaFoldDB" id="A0A150P970"/>
<evidence type="ECO:0000313" key="2">
    <source>
        <dbReference type="EMBL" id="KYF52254.1"/>
    </source>
</evidence>
<dbReference type="Pfam" id="PF13360">
    <property type="entry name" value="PQQ_2"/>
    <property type="match status" value="1"/>
</dbReference>
<gene>
    <name evidence="2" type="ORF">BE08_41085</name>
</gene>
<dbReference type="Gene3D" id="2.130.10.10">
    <property type="entry name" value="YVTN repeat-like/Quinoprotein amine dehydrogenase"/>
    <property type="match status" value="1"/>
</dbReference>
<dbReference type="InterPro" id="IPR002372">
    <property type="entry name" value="PQQ_rpt_dom"/>
</dbReference>
<reference evidence="2 3" key="1">
    <citation type="submission" date="2014-02" db="EMBL/GenBank/DDBJ databases">
        <title>The small core and large imbalanced accessory genome model reveals a collaborative survival strategy of Sorangium cellulosum strains in nature.</title>
        <authorList>
            <person name="Han K."/>
            <person name="Peng R."/>
            <person name="Blom J."/>
            <person name="Li Y.-Z."/>
        </authorList>
    </citation>
    <scope>NUCLEOTIDE SEQUENCE [LARGE SCALE GENOMIC DNA]</scope>
    <source>
        <strain evidence="2 3">So0157-25</strain>
    </source>
</reference>
<dbReference type="Proteomes" id="UP000075420">
    <property type="component" value="Unassembled WGS sequence"/>
</dbReference>
<organism evidence="2 3">
    <name type="scientific">Sorangium cellulosum</name>
    <name type="common">Polyangium cellulosum</name>
    <dbReference type="NCBI Taxonomy" id="56"/>
    <lineage>
        <taxon>Bacteria</taxon>
        <taxon>Pseudomonadati</taxon>
        <taxon>Myxococcota</taxon>
        <taxon>Polyangia</taxon>
        <taxon>Polyangiales</taxon>
        <taxon>Polyangiaceae</taxon>
        <taxon>Sorangium</taxon>
    </lineage>
</organism>
<proteinExistence type="predicted"/>
<dbReference type="SUPFAM" id="SSF50998">
    <property type="entry name" value="Quinoprotein alcohol dehydrogenase-like"/>
    <property type="match status" value="1"/>
</dbReference>
<dbReference type="EMBL" id="JELY01002531">
    <property type="protein sequence ID" value="KYF52254.1"/>
    <property type="molecule type" value="Genomic_DNA"/>
</dbReference>
<evidence type="ECO:0000313" key="3">
    <source>
        <dbReference type="Proteomes" id="UP000075420"/>
    </source>
</evidence>
<dbReference type="InterPro" id="IPR011047">
    <property type="entry name" value="Quinoprotein_ADH-like_sf"/>
</dbReference>
<sequence>MSEYRTTAAKPVLVAAFLDRIFGVDPVKGRVLWEHKQDGIVHPSTGTALLITPAAIYAASVSRITCLRYPTGELLWEAKTALSGRATLLLEGDRLFVGKQGEIECFSLTGQSLWRNRFKGKGIGPVALGVPDNVAQPDDTG</sequence>
<evidence type="ECO:0000259" key="1">
    <source>
        <dbReference type="Pfam" id="PF13360"/>
    </source>
</evidence>
<comment type="caution">
    <text evidence="2">The sequence shown here is derived from an EMBL/GenBank/DDBJ whole genome shotgun (WGS) entry which is preliminary data.</text>
</comment>
<dbReference type="InterPro" id="IPR015943">
    <property type="entry name" value="WD40/YVTN_repeat-like_dom_sf"/>
</dbReference>
<name>A0A150P970_SORCE</name>